<dbReference type="InterPro" id="IPR049857">
    <property type="entry name" value="Omp10-like"/>
</dbReference>
<evidence type="ECO:0000256" key="5">
    <source>
        <dbReference type="ARBA" id="ARBA00023237"/>
    </source>
</evidence>
<feature type="signal peptide" evidence="8">
    <location>
        <begin position="1"/>
        <end position="23"/>
    </location>
</feature>
<evidence type="ECO:0000256" key="7">
    <source>
        <dbReference type="ARBA" id="ARBA00044505"/>
    </source>
</evidence>
<accession>A0A916Y5A5</accession>
<reference evidence="9" key="1">
    <citation type="journal article" date="2014" name="Int. J. Syst. Evol. Microbiol.">
        <title>Complete genome sequence of Corynebacterium casei LMG S-19264T (=DSM 44701T), isolated from a smear-ripened cheese.</title>
        <authorList>
            <consortium name="US DOE Joint Genome Institute (JGI-PGF)"/>
            <person name="Walter F."/>
            <person name="Albersmeier A."/>
            <person name="Kalinowski J."/>
            <person name="Ruckert C."/>
        </authorList>
    </citation>
    <scope>NUCLEOTIDE SEQUENCE</scope>
    <source>
        <strain evidence="9">CGMCC 1.15493</strain>
    </source>
</reference>
<organism evidence="9 10">
    <name type="scientific">Aureimonas glaciei</name>
    <dbReference type="NCBI Taxonomy" id="1776957"/>
    <lineage>
        <taxon>Bacteria</taxon>
        <taxon>Pseudomonadati</taxon>
        <taxon>Pseudomonadota</taxon>
        <taxon>Alphaproteobacteria</taxon>
        <taxon>Hyphomicrobiales</taxon>
        <taxon>Aurantimonadaceae</taxon>
        <taxon>Aureimonas</taxon>
    </lineage>
</organism>
<dbReference type="PROSITE" id="PS51257">
    <property type="entry name" value="PROKAR_LIPOPROTEIN"/>
    <property type="match status" value="1"/>
</dbReference>
<comment type="caution">
    <text evidence="9">The sequence shown here is derived from an EMBL/GenBank/DDBJ whole genome shotgun (WGS) entry which is preliminary data.</text>
</comment>
<name>A0A916Y5A5_9HYPH</name>
<protein>
    <submittedName>
        <fullName evidence="9">Membrane protein</fullName>
    </submittedName>
</protein>
<feature type="chain" id="PRO_5036955232" evidence="8">
    <location>
        <begin position="24"/>
        <end position="126"/>
    </location>
</feature>
<dbReference type="EMBL" id="BMJJ01000009">
    <property type="protein sequence ID" value="GGD30351.1"/>
    <property type="molecule type" value="Genomic_DNA"/>
</dbReference>
<comment type="subcellular location">
    <subcellularLocation>
        <location evidence="1">Cell outer membrane</location>
        <topology evidence="1">Lipid-anchor</topology>
    </subcellularLocation>
</comment>
<comment type="similarity">
    <text evidence="7">Belongs to the rhizobiaceae omp10 lipoprotein family.</text>
</comment>
<sequence>MRRLSSLALLSAILVLGACQSQANRSASLAPAPAQPQGVEGSWASVGGPVAYNANFSGGNFTSTEAGTGALLASGSYQSIGPGQVTIDYTSKLRGTRVAANCNQVEPNRLACASSNGSRFEFTRRV</sequence>
<evidence type="ECO:0000313" key="10">
    <source>
        <dbReference type="Proteomes" id="UP000613160"/>
    </source>
</evidence>
<keyword evidence="2 8" id="KW-0732">Signal</keyword>
<keyword evidence="5" id="KW-0998">Cell outer membrane</keyword>
<evidence type="ECO:0000256" key="8">
    <source>
        <dbReference type="SAM" id="SignalP"/>
    </source>
</evidence>
<evidence type="ECO:0000256" key="3">
    <source>
        <dbReference type="ARBA" id="ARBA00023136"/>
    </source>
</evidence>
<keyword evidence="3" id="KW-0472">Membrane</keyword>
<keyword evidence="10" id="KW-1185">Reference proteome</keyword>
<evidence type="ECO:0000256" key="1">
    <source>
        <dbReference type="ARBA" id="ARBA00004459"/>
    </source>
</evidence>
<evidence type="ECO:0000256" key="2">
    <source>
        <dbReference type="ARBA" id="ARBA00022729"/>
    </source>
</evidence>
<evidence type="ECO:0000313" key="9">
    <source>
        <dbReference type="EMBL" id="GGD30351.1"/>
    </source>
</evidence>
<gene>
    <name evidence="9" type="ORF">GCM10011335_36770</name>
</gene>
<keyword evidence="6" id="KW-0449">Lipoprotein</keyword>
<dbReference type="Proteomes" id="UP000613160">
    <property type="component" value="Unassembled WGS sequence"/>
</dbReference>
<dbReference type="AlphaFoldDB" id="A0A916Y5A5"/>
<keyword evidence="4" id="KW-0564">Palmitate</keyword>
<proteinExistence type="inferred from homology"/>
<dbReference type="RefSeq" id="WP_188853442.1">
    <property type="nucleotide sequence ID" value="NZ_BMJJ01000009.1"/>
</dbReference>
<reference evidence="9" key="2">
    <citation type="submission" date="2020-09" db="EMBL/GenBank/DDBJ databases">
        <authorList>
            <person name="Sun Q."/>
            <person name="Zhou Y."/>
        </authorList>
    </citation>
    <scope>NUCLEOTIDE SEQUENCE</scope>
    <source>
        <strain evidence="9">CGMCC 1.15493</strain>
    </source>
</reference>
<evidence type="ECO:0000256" key="6">
    <source>
        <dbReference type="ARBA" id="ARBA00023288"/>
    </source>
</evidence>
<dbReference type="Pfam" id="PF26368">
    <property type="entry name" value="OMP10"/>
    <property type="match status" value="1"/>
</dbReference>
<evidence type="ECO:0000256" key="4">
    <source>
        <dbReference type="ARBA" id="ARBA00023139"/>
    </source>
</evidence>